<feature type="compositionally biased region" description="Pro residues" evidence="1">
    <location>
        <begin position="146"/>
        <end position="164"/>
    </location>
</feature>
<dbReference type="EMBL" id="AP022574">
    <property type="protein sequence ID" value="BBX68349.1"/>
    <property type="molecule type" value="Genomic_DNA"/>
</dbReference>
<feature type="compositionally biased region" description="Pro residues" evidence="1">
    <location>
        <begin position="97"/>
        <end position="108"/>
    </location>
</feature>
<reference evidence="3 4" key="1">
    <citation type="journal article" date="2019" name="Emerg. Microbes Infect.">
        <title>Comprehensive subspecies identification of 175 nontuberculous mycobacteria species based on 7547 genomic profiles.</title>
        <authorList>
            <person name="Matsumoto Y."/>
            <person name="Kinjo T."/>
            <person name="Motooka D."/>
            <person name="Nabeya D."/>
            <person name="Jung N."/>
            <person name="Uechi K."/>
            <person name="Horii T."/>
            <person name="Iida T."/>
            <person name="Fujita J."/>
            <person name="Nakamura S."/>
        </authorList>
    </citation>
    <scope>NUCLEOTIDE SEQUENCE [LARGE SCALE GENOMIC DNA]</scope>
    <source>
        <strain evidence="3 4">JCM 13323</strain>
    </source>
</reference>
<organism evidence="3 4">
    <name type="scientific">Mycolicibacterium psychrotolerans</name>
    <dbReference type="NCBI Taxonomy" id="216929"/>
    <lineage>
        <taxon>Bacteria</taxon>
        <taxon>Bacillati</taxon>
        <taxon>Actinomycetota</taxon>
        <taxon>Actinomycetes</taxon>
        <taxon>Mycobacteriales</taxon>
        <taxon>Mycobacteriaceae</taxon>
        <taxon>Mycolicibacterium</taxon>
    </lineage>
</organism>
<evidence type="ECO:0000256" key="1">
    <source>
        <dbReference type="SAM" id="MobiDB-lite"/>
    </source>
</evidence>
<feature type="compositionally biased region" description="Pro residues" evidence="1">
    <location>
        <begin position="190"/>
        <end position="240"/>
    </location>
</feature>
<accession>A0A7I7MAI1</accession>
<keyword evidence="2" id="KW-1133">Transmembrane helix</keyword>
<keyword evidence="2" id="KW-0472">Membrane</keyword>
<gene>
    <name evidence="3" type="ORF">MPSYJ_18100</name>
</gene>
<dbReference type="KEGG" id="mpsc:MPSYJ_18100"/>
<dbReference type="AlphaFoldDB" id="A0A7I7MAI1"/>
<feature type="region of interest" description="Disordered" evidence="1">
    <location>
        <begin position="12"/>
        <end position="34"/>
    </location>
</feature>
<keyword evidence="2" id="KW-0812">Transmembrane</keyword>
<protein>
    <submittedName>
        <fullName evidence="3">Uncharacterized protein</fullName>
    </submittedName>
</protein>
<feature type="compositionally biased region" description="Low complexity" evidence="1">
    <location>
        <begin position="172"/>
        <end position="182"/>
    </location>
</feature>
<feature type="compositionally biased region" description="Basic and acidic residues" evidence="1">
    <location>
        <begin position="21"/>
        <end position="34"/>
    </location>
</feature>
<feature type="region of interest" description="Disordered" evidence="1">
    <location>
        <begin position="97"/>
        <end position="119"/>
    </location>
</feature>
<feature type="region of interest" description="Disordered" evidence="1">
    <location>
        <begin position="142"/>
        <end position="240"/>
    </location>
</feature>
<keyword evidence="4" id="KW-1185">Reference proteome</keyword>
<sequence length="240" mass="23968">MRAAFADRLASFLESGRPHSTPKEDMTSDGRDQRVRAMSSLRAAGVAAALTFGALVSAPLAGAQPIPTPVPGPDGAPPAPGQPVVVPVDPALAAPAPAPVPIGPPTVPEIPNAQYGSGDGPLGFLRDAWHQAKDPYNFLGTADMPNMPPAGSPPPGAGPAPALPPGFTSLNAPGSETATAPTAGGGAAPALPPGYYPVNGPMPPGYEWGVPPPPPPPDPNAPKPYVPVVSPPPPPLFPTQ</sequence>
<dbReference type="Proteomes" id="UP000466514">
    <property type="component" value="Chromosome"/>
</dbReference>
<proteinExistence type="predicted"/>
<evidence type="ECO:0000313" key="3">
    <source>
        <dbReference type="EMBL" id="BBX68349.1"/>
    </source>
</evidence>
<feature type="transmembrane region" description="Helical" evidence="2">
    <location>
        <begin position="41"/>
        <end position="61"/>
    </location>
</feature>
<name>A0A7I7MAI1_9MYCO</name>
<evidence type="ECO:0000313" key="4">
    <source>
        <dbReference type="Proteomes" id="UP000466514"/>
    </source>
</evidence>
<evidence type="ECO:0000256" key="2">
    <source>
        <dbReference type="SAM" id="Phobius"/>
    </source>
</evidence>